<dbReference type="PROSITE" id="PS50931">
    <property type="entry name" value="HTH_LYSR"/>
    <property type="match status" value="1"/>
</dbReference>
<evidence type="ECO:0000256" key="1">
    <source>
        <dbReference type="ARBA" id="ARBA00009437"/>
    </source>
</evidence>
<dbReference type="Gene3D" id="1.10.10.10">
    <property type="entry name" value="Winged helix-like DNA-binding domain superfamily/Winged helix DNA-binding domain"/>
    <property type="match status" value="1"/>
</dbReference>
<dbReference type="Proteomes" id="UP000069001">
    <property type="component" value="Unassembled WGS sequence"/>
</dbReference>
<dbReference type="InterPro" id="IPR005119">
    <property type="entry name" value="LysR_subst-bd"/>
</dbReference>
<name>A0A104A0H1_BURCE</name>
<dbReference type="AlphaFoldDB" id="A0A104A0H1"/>
<feature type="region of interest" description="Disordered" evidence="5">
    <location>
        <begin position="290"/>
        <end position="310"/>
    </location>
</feature>
<keyword evidence="2" id="KW-0805">Transcription regulation</keyword>
<dbReference type="InterPro" id="IPR036388">
    <property type="entry name" value="WH-like_DNA-bd_sf"/>
</dbReference>
<protein>
    <submittedName>
        <fullName evidence="7">LysR family transcriptional regulator</fullName>
    </submittedName>
</protein>
<dbReference type="Pfam" id="PF00126">
    <property type="entry name" value="HTH_1"/>
    <property type="match status" value="1"/>
</dbReference>
<keyword evidence="4" id="KW-0804">Transcription</keyword>
<accession>A0A104A0H1</accession>
<dbReference type="InterPro" id="IPR050176">
    <property type="entry name" value="LTTR"/>
</dbReference>
<dbReference type="Gene3D" id="3.40.190.10">
    <property type="entry name" value="Periplasmic binding protein-like II"/>
    <property type="match status" value="2"/>
</dbReference>
<dbReference type="GO" id="GO:0003677">
    <property type="term" value="F:DNA binding"/>
    <property type="evidence" value="ECO:0007669"/>
    <property type="project" value="UniProtKB-KW"/>
</dbReference>
<reference evidence="7 8" key="1">
    <citation type="submission" date="2015-11" db="EMBL/GenBank/DDBJ databases">
        <title>Expanding the genomic diversity of Burkholderia species for the development of highly accurate diagnostics.</title>
        <authorList>
            <person name="Sahl J."/>
            <person name="Keim P."/>
            <person name="Wagner D."/>
        </authorList>
    </citation>
    <scope>NUCLEOTIDE SEQUENCE [LARGE SCALE GENOMIC DNA]</scope>
    <source>
        <strain evidence="7 8">MSMB1302</strain>
    </source>
</reference>
<sequence>MTRDLDSTLLRTFVTVVETGSVSTAATALHRTQAAVSMALRRLEDEVGQRLLERSPRGVTPTAAGNVLLPYARQLLGVGLAARAALAAGDISGTVRLGVLEDIAVGRLPHALRQFAASFPNVALEIVVDTSPVLSQRLSTHALDFVIGDPALIPAEPLATWQHPLRWAAAATTNRLPCNEPVPIVAFGGTCPWQEKLFAKLRDAGRAWRVICTSTSLSAIQSAVEAGLGVAVLLDWNVRRDTMRALDPQAAGLPAPPAANFGLFSRADLGDHTSAAVTLQRFLFQALQLGTPDDDTPTGEQRVESLQTAV</sequence>
<evidence type="ECO:0000259" key="6">
    <source>
        <dbReference type="PROSITE" id="PS50931"/>
    </source>
</evidence>
<dbReference type="FunFam" id="1.10.10.10:FF:000001">
    <property type="entry name" value="LysR family transcriptional regulator"/>
    <property type="match status" value="1"/>
</dbReference>
<dbReference type="SUPFAM" id="SSF53850">
    <property type="entry name" value="Periplasmic binding protein-like II"/>
    <property type="match status" value="1"/>
</dbReference>
<dbReference type="InterPro" id="IPR036390">
    <property type="entry name" value="WH_DNA-bd_sf"/>
</dbReference>
<feature type="domain" description="HTH lysR-type" evidence="6">
    <location>
        <begin position="5"/>
        <end position="62"/>
    </location>
</feature>
<evidence type="ECO:0000256" key="3">
    <source>
        <dbReference type="ARBA" id="ARBA00023125"/>
    </source>
</evidence>
<dbReference type="InterPro" id="IPR000847">
    <property type="entry name" value="LysR_HTH_N"/>
</dbReference>
<evidence type="ECO:0000256" key="4">
    <source>
        <dbReference type="ARBA" id="ARBA00023163"/>
    </source>
</evidence>
<dbReference type="SUPFAM" id="SSF46785">
    <property type="entry name" value="Winged helix' DNA-binding domain"/>
    <property type="match status" value="1"/>
</dbReference>
<proteinExistence type="inferred from homology"/>
<dbReference type="EMBL" id="LOYH01000001">
    <property type="protein sequence ID" value="KVK89472.1"/>
    <property type="molecule type" value="Genomic_DNA"/>
</dbReference>
<comment type="similarity">
    <text evidence="1">Belongs to the LysR transcriptional regulatory family.</text>
</comment>
<evidence type="ECO:0000256" key="2">
    <source>
        <dbReference type="ARBA" id="ARBA00023015"/>
    </source>
</evidence>
<evidence type="ECO:0000313" key="8">
    <source>
        <dbReference type="Proteomes" id="UP000069001"/>
    </source>
</evidence>
<dbReference type="PANTHER" id="PTHR30579">
    <property type="entry name" value="TRANSCRIPTIONAL REGULATOR"/>
    <property type="match status" value="1"/>
</dbReference>
<evidence type="ECO:0000313" key="7">
    <source>
        <dbReference type="EMBL" id="KVK89472.1"/>
    </source>
</evidence>
<gene>
    <name evidence="7" type="ORF">WS90_03880</name>
</gene>
<dbReference type="Pfam" id="PF03466">
    <property type="entry name" value="LysR_substrate"/>
    <property type="match status" value="1"/>
</dbReference>
<comment type="caution">
    <text evidence="7">The sequence shown here is derived from an EMBL/GenBank/DDBJ whole genome shotgun (WGS) entry which is preliminary data.</text>
</comment>
<dbReference type="PANTHER" id="PTHR30579:SF7">
    <property type="entry name" value="HTH-TYPE TRANSCRIPTIONAL REGULATOR LRHA-RELATED"/>
    <property type="match status" value="1"/>
</dbReference>
<organism evidence="7 8">
    <name type="scientific">Burkholderia cepacia</name>
    <name type="common">Pseudomonas cepacia</name>
    <dbReference type="NCBI Taxonomy" id="292"/>
    <lineage>
        <taxon>Bacteria</taxon>
        <taxon>Pseudomonadati</taxon>
        <taxon>Pseudomonadota</taxon>
        <taxon>Betaproteobacteria</taxon>
        <taxon>Burkholderiales</taxon>
        <taxon>Burkholderiaceae</taxon>
        <taxon>Burkholderia</taxon>
        <taxon>Burkholderia cepacia complex</taxon>
    </lineage>
</organism>
<dbReference type="PRINTS" id="PR00039">
    <property type="entry name" value="HTHLYSR"/>
</dbReference>
<dbReference type="GO" id="GO:0003700">
    <property type="term" value="F:DNA-binding transcription factor activity"/>
    <property type="evidence" value="ECO:0007669"/>
    <property type="project" value="InterPro"/>
</dbReference>
<evidence type="ECO:0000256" key="5">
    <source>
        <dbReference type="SAM" id="MobiDB-lite"/>
    </source>
</evidence>
<dbReference type="RefSeq" id="WP_059727224.1">
    <property type="nucleotide sequence ID" value="NZ_LOYH01000001.1"/>
</dbReference>
<dbReference type="CDD" id="cd05466">
    <property type="entry name" value="PBP2_LTTR_substrate"/>
    <property type="match status" value="1"/>
</dbReference>
<keyword evidence="3" id="KW-0238">DNA-binding</keyword>